<feature type="domain" description="Activator of Hsp90 ATPase homologue 1/2-like C-terminal" evidence="2">
    <location>
        <begin position="15"/>
        <end position="156"/>
    </location>
</feature>
<name>A0A7W6NXC8_9SPHN</name>
<sequence length="157" mass="17065">MRTVSRTDRASRLIKAPASKIYSAFIDADALVRWLPPEGMTGEMLAFDARPGGGYRMALRYDEPGQDAAGKTSDHEDVVETRFVTLKPGRLIVQTAVFDAEDPAFAGTMRMTWSFEPAEGGTRVAISCEDVPQGIRKQDHLQGLKSSLANLASYVGG</sequence>
<protein>
    <submittedName>
        <fullName evidence="3">Uncharacterized protein YndB with AHSA1/START domain</fullName>
    </submittedName>
</protein>
<dbReference type="EMBL" id="JACIEH010000003">
    <property type="protein sequence ID" value="MBB4099502.1"/>
    <property type="molecule type" value="Genomic_DNA"/>
</dbReference>
<evidence type="ECO:0000256" key="1">
    <source>
        <dbReference type="ARBA" id="ARBA00006817"/>
    </source>
</evidence>
<evidence type="ECO:0000313" key="3">
    <source>
        <dbReference type="EMBL" id="MBB4099502.1"/>
    </source>
</evidence>
<comment type="similarity">
    <text evidence="1">Belongs to the AHA1 family.</text>
</comment>
<dbReference type="CDD" id="cd08895">
    <property type="entry name" value="SRPBCC_CalC_Aha1-like_2"/>
    <property type="match status" value="1"/>
</dbReference>
<evidence type="ECO:0000259" key="2">
    <source>
        <dbReference type="Pfam" id="PF08327"/>
    </source>
</evidence>
<dbReference type="Proteomes" id="UP000557392">
    <property type="component" value="Unassembled WGS sequence"/>
</dbReference>
<dbReference type="Pfam" id="PF08327">
    <property type="entry name" value="AHSA1"/>
    <property type="match status" value="1"/>
</dbReference>
<organism evidence="3 4">
    <name type="scientific">Sphingomonas kyeonggiensis</name>
    <dbReference type="NCBI Taxonomy" id="1268553"/>
    <lineage>
        <taxon>Bacteria</taxon>
        <taxon>Pseudomonadati</taxon>
        <taxon>Pseudomonadota</taxon>
        <taxon>Alphaproteobacteria</taxon>
        <taxon>Sphingomonadales</taxon>
        <taxon>Sphingomonadaceae</taxon>
        <taxon>Sphingomonas</taxon>
    </lineage>
</organism>
<dbReference type="Gene3D" id="3.30.530.20">
    <property type="match status" value="1"/>
</dbReference>
<proteinExistence type="inferred from homology"/>
<reference evidence="3 4" key="1">
    <citation type="submission" date="2020-08" db="EMBL/GenBank/DDBJ databases">
        <title>Genomic Encyclopedia of Type Strains, Phase IV (KMG-IV): sequencing the most valuable type-strain genomes for metagenomic binning, comparative biology and taxonomic classification.</title>
        <authorList>
            <person name="Goeker M."/>
        </authorList>
    </citation>
    <scope>NUCLEOTIDE SEQUENCE [LARGE SCALE GENOMIC DNA]</scope>
    <source>
        <strain evidence="3 4">DSM 101806</strain>
    </source>
</reference>
<dbReference type="AlphaFoldDB" id="A0A7W6NXC8"/>
<evidence type="ECO:0000313" key="4">
    <source>
        <dbReference type="Proteomes" id="UP000557392"/>
    </source>
</evidence>
<dbReference type="InterPro" id="IPR013538">
    <property type="entry name" value="ASHA1/2-like_C"/>
</dbReference>
<dbReference type="RefSeq" id="WP_183998898.1">
    <property type="nucleotide sequence ID" value="NZ_JACIEH010000003.1"/>
</dbReference>
<comment type="caution">
    <text evidence="3">The sequence shown here is derived from an EMBL/GenBank/DDBJ whole genome shotgun (WGS) entry which is preliminary data.</text>
</comment>
<accession>A0A7W6NXC8</accession>
<gene>
    <name evidence="3" type="ORF">GGR46_003074</name>
</gene>
<dbReference type="InterPro" id="IPR023393">
    <property type="entry name" value="START-like_dom_sf"/>
</dbReference>
<keyword evidence="4" id="KW-1185">Reference proteome</keyword>
<dbReference type="SUPFAM" id="SSF55961">
    <property type="entry name" value="Bet v1-like"/>
    <property type="match status" value="1"/>
</dbReference>